<accession>A0A9Q1FFC1</accession>
<reference evidence="10" key="1">
    <citation type="journal article" date="2023" name="Science">
        <title>Genome structures resolve the early diversification of teleost fishes.</title>
        <authorList>
            <person name="Parey E."/>
            <person name="Louis A."/>
            <person name="Montfort J."/>
            <person name="Bouchez O."/>
            <person name="Roques C."/>
            <person name="Iampietro C."/>
            <person name="Lluch J."/>
            <person name="Castinel A."/>
            <person name="Donnadieu C."/>
            <person name="Desvignes T."/>
            <person name="Floi Bucao C."/>
            <person name="Jouanno E."/>
            <person name="Wen M."/>
            <person name="Mejri S."/>
            <person name="Dirks R."/>
            <person name="Jansen H."/>
            <person name="Henkel C."/>
            <person name="Chen W.J."/>
            <person name="Zahm M."/>
            <person name="Cabau C."/>
            <person name="Klopp C."/>
            <person name="Thompson A.W."/>
            <person name="Robinson-Rechavi M."/>
            <person name="Braasch I."/>
            <person name="Lecointre G."/>
            <person name="Bobe J."/>
            <person name="Postlethwait J.H."/>
            <person name="Berthelot C."/>
            <person name="Roest Crollius H."/>
            <person name="Guiguen Y."/>
        </authorList>
    </citation>
    <scope>NUCLEOTIDE SEQUENCE</scope>
    <source>
        <strain evidence="10">WJC10195</strain>
    </source>
</reference>
<keyword evidence="8" id="KW-1133">Transmembrane helix</keyword>
<sequence>MIQCTASREWSATPPHCEAIHCAILQAPQDGNITCTDTTGKLHYGSTCSFTCHAGFTLHGSEVMKCDASGDWVGQKPLCRGEPVLGPPFVAVVTAGGAGLTALSAIAWFLKQLRQRKKVKQFDLNSGMNTRLTHRLLSHHATDPAEQPVRTGRTEQPDHSQFSVPSDHARLAVKHKLDYFIEGGVS</sequence>
<comment type="caution">
    <text evidence="6">Lacks conserved residue(s) required for the propagation of feature annotation.</text>
</comment>
<dbReference type="PANTHER" id="PTHR19325">
    <property type="entry name" value="COMPLEMENT COMPONENT-RELATED SUSHI DOMAIN-CONTAINING"/>
    <property type="match status" value="1"/>
</dbReference>
<organism evidence="10 11">
    <name type="scientific">Synaphobranchus kaupii</name>
    <name type="common">Kaup's arrowtooth eel</name>
    <dbReference type="NCBI Taxonomy" id="118154"/>
    <lineage>
        <taxon>Eukaryota</taxon>
        <taxon>Metazoa</taxon>
        <taxon>Chordata</taxon>
        <taxon>Craniata</taxon>
        <taxon>Vertebrata</taxon>
        <taxon>Euteleostomi</taxon>
        <taxon>Actinopterygii</taxon>
        <taxon>Neopterygii</taxon>
        <taxon>Teleostei</taxon>
        <taxon>Anguilliformes</taxon>
        <taxon>Synaphobranchidae</taxon>
        <taxon>Synaphobranchus</taxon>
    </lineage>
</organism>
<dbReference type="SUPFAM" id="SSF57535">
    <property type="entry name" value="Complement control module/SCR domain"/>
    <property type="match status" value="1"/>
</dbReference>
<keyword evidence="5" id="KW-0325">Glycoprotein</keyword>
<dbReference type="PANTHER" id="PTHR19325:SF484">
    <property type="entry name" value="P-SELECTIN"/>
    <property type="match status" value="1"/>
</dbReference>
<dbReference type="CDD" id="cd00033">
    <property type="entry name" value="CCP"/>
    <property type="match status" value="1"/>
</dbReference>
<dbReference type="GO" id="GO:0016020">
    <property type="term" value="C:membrane"/>
    <property type="evidence" value="ECO:0007669"/>
    <property type="project" value="InterPro"/>
</dbReference>
<dbReference type="FunFam" id="2.10.70.10:FF:000001">
    <property type="entry name" value="Selectin P"/>
    <property type="match status" value="1"/>
</dbReference>
<evidence type="ECO:0000256" key="8">
    <source>
        <dbReference type="SAM" id="Phobius"/>
    </source>
</evidence>
<dbReference type="PROSITE" id="PS50923">
    <property type="entry name" value="SUSHI"/>
    <property type="match status" value="1"/>
</dbReference>
<dbReference type="InterPro" id="IPR002396">
    <property type="entry name" value="Selectin_superfamily"/>
</dbReference>
<dbReference type="EMBL" id="JAINUF010000006">
    <property type="protein sequence ID" value="KAJ8357186.1"/>
    <property type="molecule type" value="Genomic_DNA"/>
</dbReference>
<dbReference type="GO" id="GO:0007155">
    <property type="term" value="P:cell adhesion"/>
    <property type="evidence" value="ECO:0007669"/>
    <property type="project" value="InterPro"/>
</dbReference>
<keyword evidence="8" id="KW-0472">Membrane</keyword>
<evidence type="ECO:0000256" key="7">
    <source>
        <dbReference type="SAM" id="MobiDB-lite"/>
    </source>
</evidence>
<evidence type="ECO:0000256" key="1">
    <source>
        <dbReference type="ARBA" id="ARBA00022659"/>
    </source>
</evidence>
<evidence type="ECO:0000256" key="2">
    <source>
        <dbReference type="ARBA" id="ARBA00022737"/>
    </source>
</evidence>
<feature type="transmembrane region" description="Helical" evidence="8">
    <location>
        <begin position="89"/>
        <end position="110"/>
    </location>
</feature>
<evidence type="ECO:0000256" key="4">
    <source>
        <dbReference type="ARBA" id="ARBA00023157"/>
    </source>
</evidence>
<dbReference type="Proteomes" id="UP001152622">
    <property type="component" value="Chromosome 6"/>
</dbReference>
<feature type="disulfide bond" evidence="6">
    <location>
        <begin position="52"/>
        <end position="79"/>
    </location>
</feature>
<dbReference type="Pfam" id="PF00084">
    <property type="entry name" value="Sushi"/>
    <property type="match status" value="1"/>
</dbReference>
<protein>
    <recommendedName>
        <fullName evidence="9">Sushi domain-containing protein</fullName>
    </recommendedName>
</protein>
<dbReference type="InterPro" id="IPR035976">
    <property type="entry name" value="Sushi/SCR/CCP_sf"/>
</dbReference>
<keyword evidence="2" id="KW-0677">Repeat</keyword>
<keyword evidence="3" id="KW-0106">Calcium</keyword>
<evidence type="ECO:0000313" key="11">
    <source>
        <dbReference type="Proteomes" id="UP001152622"/>
    </source>
</evidence>
<evidence type="ECO:0000313" key="10">
    <source>
        <dbReference type="EMBL" id="KAJ8357186.1"/>
    </source>
</evidence>
<dbReference type="AlphaFoldDB" id="A0A9Q1FFC1"/>
<dbReference type="SMART" id="SM00032">
    <property type="entry name" value="CCP"/>
    <property type="match status" value="1"/>
</dbReference>
<keyword evidence="8" id="KW-0812">Transmembrane</keyword>
<feature type="region of interest" description="Disordered" evidence="7">
    <location>
        <begin position="140"/>
        <end position="164"/>
    </location>
</feature>
<dbReference type="OrthoDB" id="406096at2759"/>
<evidence type="ECO:0000256" key="5">
    <source>
        <dbReference type="ARBA" id="ARBA00023180"/>
    </source>
</evidence>
<evidence type="ECO:0000256" key="3">
    <source>
        <dbReference type="ARBA" id="ARBA00022837"/>
    </source>
</evidence>
<keyword evidence="1 6" id="KW-0768">Sushi</keyword>
<comment type="caution">
    <text evidence="10">The sequence shown here is derived from an EMBL/GenBank/DDBJ whole genome shotgun (WGS) entry which is preliminary data.</text>
</comment>
<dbReference type="PRINTS" id="PR00343">
    <property type="entry name" value="SELECTIN"/>
</dbReference>
<gene>
    <name evidence="10" type="ORF">SKAU_G00199800</name>
</gene>
<keyword evidence="4 6" id="KW-1015">Disulfide bond</keyword>
<keyword evidence="11" id="KW-1185">Reference proteome</keyword>
<feature type="domain" description="Sushi" evidence="9">
    <location>
        <begin position="20"/>
        <end position="81"/>
    </location>
</feature>
<name>A0A9Q1FFC1_SYNKA</name>
<dbReference type="Gene3D" id="2.10.70.10">
    <property type="entry name" value="Complement Module, domain 1"/>
    <property type="match status" value="1"/>
</dbReference>
<dbReference type="InterPro" id="IPR050350">
    <property type="entry name" value="Compl-Cell_Adhes-Reg"/>
</dbReference>
<evidence type="ECO:0000259" key="9">
    <source>
        <dbReference type="PROSITE" id="PS50923"/>
    </source>
</evidence>
<dbReference type="InterPro" id="IPR000436">
    <property type="entry name" value="Sushi_SCR_CCP_dom"/>
</dbReference>
<proteinExistence type="predicted"/>
<evidence type="ECO:0000256" key="6">
    <source>
        <dbReference type="PROSITE-ProRule" id="PRU00302"/>
    </source>
</evidence>